<comment type="caution">
    <text evidence="2">The sequence shown here is derived from an EMBL/GenBank/DDBJ whole genome shotgun (WGS) entry which is preliminary data.</text>
</comment>
<name>A0A7W6CW41_9HYPH</name>
<sequence length="139" mass="14872">MLARLRRDYLSFAGRIPRLVYWRRSLASAIVSGLLVAAGWLAQPYSQPAFLILSSIAFVVSALTLASLSVRRFQDHGRNGWLGLGVLVAAAAIAYGGDFGLAPTYAAVLGGAVSLALFVYLGFVRGSRRTNRYGPDPLA</sequence>
<proteinExistence type="predicted"/>
<dbReference type="EMBL" id="JACIDR010000001">
    <property type="protein sequence ID" value="MBB3971439.1"/>
    <property type="molecule type" value="Genomic_DNA"/>
</dbReference>
<dbReference type="PANTHER" id="PTHR34980:SF3">
    <property type="entry name" value="BLR8105 PROTEIN"/>
    <property type="match status" value="1"/>
</dbReference>
<keyword evidence="1" id="KW-1133">Transmembrane helix</keyword>
<evidence type="ECO:0000256" key="1">
    <source>
        <dbReference type="SAM" id="Phobius"/>
    </source>
</evidence>
<reference evidence="2 3" key="1">
    <citation type="submission" date="2020-08" db="EMBL/GenBank/DDBJ databases">
        <title>Genomic Encyclopedia of Type Strains, Phase IV (KMG-IV): sequencing the most valuable type-strain genomes for metagenomic binning, comparative biology and taxonomic classification.</title>
        <authorList>
            <person name="Goeker M."/>
        </authorList>
    </citation>
    <scope>NUCLEOTIDE SEQUENCE [LARGE SCALE GENOMIC DNA]</scope>
    <source>
        <strain evidence="2 3">DSM 25481</strain>
    </source>
</reference>
<evidence type="ECO:0000313" key="2">
    <source>
        <dbReference type="EMBL" id="MBB3971439.1"/>
    </source>
</evidence>
<feature type="transmembrane region" description="Helical" evidence="1">
    <location>
        <begin position="80"/>
        <end position="97"/>
    </location>
</feature>
<feature type="transmembrane region" description="Helical" evidence="1">
    <location>
        <begin position="48"/>
        <end position="68"/>
    </location>
</feature>
<dbReference type="RefSeq" id="WP_183393320.1">
    <property type="nucleotide sequence ID" value="NZ_JACIDR010000001.1"/>
</dbReference>
<dbReference type="InterPro" id="IPR008523">
    <property type="entry name" value="DUF805"/>
</dbReference>
<keyword evidence="3" id="KW-1185">Reference proteome</keyword>
<keyword evidence="1" id="KW-0812">Transmembrane</keyword>
<dbReference type="AlphaFoldDB" id="A0A7W6CW41"/>
<protein>
    <submittedName>
        <fullName evidence="2">Uncharacterized membrane protein YhaH (DUF805 family)</fullName>
    </submittedName>
</protein>
<evidence type="ECO:0000313" key="3">
    <source>
        <dbReference type="Proteomes" id="UP000528964"/>
    </source>
</evidence>
<dbReference type="GO" id="GO:0005886">
    <property type="term" value="C:plasma membrane"/>
    <property type="evidence" value="ECO:0007669"/>
    <property type="project" value="TreeGrafter"/>
</dbReference>
<accession>A0A7W6CW41</accession>
<feature type="transmembrane region" description="Helical" evidence="1">
    <location>
        <begin position="21"/>
        <end position="42"/>
    </location>
</feature>
<dbReference type="PANTHER" id="PTHR34980">
    <property type="entry name" value="INNER MEMBRANE PROTEIN-RELATED-RELATED"/>
    <property type="match status" value="1"/>
</dbReference>
<dbReference type="Proteomes" id="UP000528964">
    <property type="component" value="Unassembled WGS sequence"/>
</dbReference>
<dbReference type="Pfam" id="PF05656">
    <property type="entry name" value="DUF805"/>
    <property type="match status" value="1"/>
</dbReference>
<keyword evidence="1" id="KW-0472">Membrane</keyword>
<feature type="transmembrane region" description="Helical" evidence="1">
    <location>
        <begin position="103"/>
        <end position="123"/>
    </location>
</feature>
<organism evidence="2 3">
    <name type="scientific">Hansschlegelia beijingensis</name>
    <dbReference type="NCBI Taxonomy" id="1133344"/>
    <lineage>
        <taxon>Bacteria</taxon>
        <taxon>Pseudomonadati</taxon>
        <taxon>Pseudomonadota</taxon>
        <taxon>Alphaproteobacteria</taxon>
        <taxon>Hyphomicrobiales</taxon>
        <taxon>Methylopilaceae</taxon>
        <taxon>Hansschlegelia</taxon>
    </lineage>
</organism>
<gene>
    <name evidence="2" type="ORF">GGR24_000072</name>
</gene>